<evidence type="ECO:0000256" key="4">
    <source>
        <dbReference type="ARBA" id="ARBA00022729"/>
    </source>
</evidence>
<evidence type="ECO:0000313" key="11">
    <source>
        <dbReference type="Proteomes" id="UP000198598"/>
    </source>
</evidence>
<dbReference type="GO" id="GO:0009055">
    <property type="term" value="F:electron transfer activity"/>
    <property type="evidence" value="ECO:0007669"/>
    <property type="project" value="InterPro"/>
</dbReference>
<keyword evidence="8" id="KW-0812">Transmembrane</keyword>
<accession>A0A1I1VIZ7</accession>
<dbReference type="InterPro" id="IPR009056">
    <property type="entry name" value="Cyt_c-like_dom"/>
</dbReference>
<feature type="domain" description="Cytochrome c" evidence="9">
    <location>
        <begin position="315"/>
        <end position="449"/>
    </location>
</feature>
<dbReference type="PROSITE" id="PS51007">
    <property type="entry name" value="CYTC"/>
    <property type="match status" value="2"/>
</dbReference>
<dbReference type="GO" id="GO:0020037">
    <property type="term" value="F:heme binding"/>
    <property type="evidence" value="ECO:0007669"/>
    <property type="project" value="InterPro"/>
</dbReference>
<evidence type="ECO:0000256" key="5">
    <source>
        <dbReference type="ARBA" id="ARBA00023002"/>
    </source>
</evidence>
<evidence type="ECO:0000259" key="9">
    <source>
        <dbReference type="PROSITE" id="PS51007"/>
    </source>
</evidence>
<feature type="transmembrane region" description="Helical" evidence="8">
    <location>
        <begin position="15"/>
        <end position="36"/>
    </location>
</feature>
<name>A0A1I1VIZ7_9BACT</name>
<keyword evidence="10" id="KW-0575">Peroxidase</keyword>
<dbReference type="Proteomes" id="UP000198598">
    <property type="component" value="Unassembled WGS sequence"/>
</dbReference>
<dbReference type="Gene3D" id="1.10.760.10">
    <property type="entry name" value="Cytochrome c-like domain"/>
    <property type="match status" value="2"/>
</dbReference>
<keyword evidence="5" id="KW-0560">Oxidoreductase</keyword>
<dbReference type="SUPFAM" id="SSF46626">
    <property type="entry name" value="Cytochrome c"/>
    <property type="match status" value="2"/>
</dbReference>
<protein>
    <submittedName>
        <fullName evidence="10">Cytochrome c peroxidase</fullName>
    </submittedName>
</protein>
<comment type="subcellular location">
    <subcellularLocation>
        <location evidence="1">Cell envelope</location>
    </subcellularLocation>
</comment>
<evidence type="ECO:0000256" key="7">
    <source>
        <dbReference type="PROSITE-ProRule" id="PRU00433"/>
    </source>
</evidence>
<keyword evidence="2 7" id="KW-0349">Heme</keyword>
<sequence length="607" mass="66935">MVSDSIYTSPKKQNWLRLLIGCLLGVGLGLGVYFWLQSRPTPAQAVKVQFMQDTDLLDSTVNQLQRAILARQTSPIQQAAFRRARLAYKRVEFLSAYYSPETTKALNGANIPEVDDDLRVNAPEGFQVLEELLFPIVDSARQAEAVQHAAVLRSNVNRLRLISQGNEVTDSHVFDAMRLEVFRLITLGITGFDSPVAFYSLPETASAIESLQKQVGHYDLDTHDANLASRLDRAFNMAQHTLSSAPDFDRFDRLSFIAQQANVLSGLLLDAQNVLNVTTFTESRLLNPSARTLTDSGAFDPSYFVNFSQQRVTPERTALGKLLFFDPILSGHPGRTCASCHQPARAFTDGEPASLAVGFAGRRIARNAPTLLNAALQAVQFADSRVVFLEDQASDVIQNKDEMHGSLPKAVEALQQHPPYQALFAKAYPEGVSEASLKNALASYIRSLTSLDSRIDRQLRGQTVALTADEKLGFNLFMGKAKCATCHFFPLFNGTVPPAYQETESEVIGTPATAAGRHVDTDVGKFILTKREPHRYAFKTPTVRHVVKTAPYMHNGVYRTLEEVVDFYDKGGGNGLGFGLENQTLPFDSLHLTSAEKKSLVAFMKAL</sequence>
<dbReference type="PANTHER" id="PTHR30600">
    <property type="entry name" value="CYTOCHROME C PEROXIDASE-RELATED"/>
    <property type="match status" value="1"/>
</dbReference>
<proteinExistence type="predicted"/>
<feature type="domain" description="Cytochrome c" evidence="9">
    <location>
        <begin position="468"/>
        <end position="607"/>
    </location>
</feature>
<evidence type="ECO:0000256" key="2">
    <source>
        <dbReference type="ARBA" id="ARBA00022617"/>
    </source>
</evidence>
<dbReference type="STRING" id="662367.SAMN05216167_107210"/>
<dbReference type="InterPro" id="IPR004852">
    <property type="entry name" value="Di-haem_cyt_c_peroxidsae"/>
</dbReference>
<dbReference type="Pfam" id="PF03150">
    <property type="entry name" value="CCP_MauG"/>
    <property type="match status" value="1"/>
</dbReference>
<keyword evidence="11" id="KW-1185">Reference proteome</keyword>
<reference evidence="10 11" key="1">
    <citation type="submission" date="2016-10" db="EMBL/GenBank/DDBJ databases">
        <authorList>
            <person name="de Groot N.N."/>
        </authorList>
    </citation>
    <scope>NUCLEOTIDE SEQUENCE [LARGE SCALE GENOMIC DNA]</scope>
    <source>
        <strain evidence="10 11">DSM 26130</strain>
    </source>
</reference>
<dbReference type="AlphaFoldDB" id="A0A1I1VIZ7"/>
<dbReference type="RefSeq" id="WP_093829153.1">
    <property type="nucleotide sequence ID" value="NZ_FOLQ01000007.1"/>
</dbReference>
<dbReference type="InterPro" id="IPR036909">
    <property type="entry name" value="Cyt_c-like_dom_sf"/>
</dbReference>
<evidence type="ECO:0000313" key="10">
    <source>
        <dbReference type="EMBL" id="SFD82987.1"/>
    </source>
</evidence>
<dbReference type="InterPro" id="IPR038352">
    <property type="entry name" value="Imelysin_sf"/>
</dbReference>
<dbReference type="PANTHER" id="PTHR30600:SF10">
    <property type="entry name" value="BLL6722 PROTEIN"/>
    <property type="match status" value="1"/>
</dbReference>
<dbReference type="OrthoDB" id="9805202at2"/>
<organism evidence="10 11">
    <name type="scientific">Spirosoma endophyticum</name>
    <dbReference type="NCBI Taxonomy" id="662367"/>
    <lineage>
        <taxon>Bacteria</taxon>
        <taxon>Pseudomonadati</taxon>
        <taxon>Bacteroidota</taxon>
        <taxon>Cytophagia</taxon>
        <taxon>Cytophagales</taxon>
        <taxon>Cytophagaceae</taxon>
        <taxon>Spirosoma</taxon>
    </lineage>
</organism>
<evidence type="ECO:0000256" key="1">
    <source>
        <dbReference type="ARBA" id="ARBA00004196"/>
    </source>
</evidence>
<dbReference type="InterPro" id="IPR051395">
    <property type="entry name" value="Cytochrome_c_Peroxidase/MauG"/>
</dbReference>
<evidence type="ECO:0000256" key="3">
    <source>
        <dbReference type="ARBA" id="ARBA00022723"/>
    </source>
</evidence>
<evidence type="ECO:0000256" key="8">
    <source>
        <dbReference type="SAM" id="Phobius"/>
    </source>
</evidence>
<dbReference type="Gene3D" id="1.20.1420.20">
    <property type="entry name" value="M75 peptidase, HXXE motif"/>
    <property type="match status" value="1"/>
</dbReference>
<keyword evidence="8" id="KW-1133">Transmembrane helix</keyword>
<dbReference type="EMBL" id="FOLQ01000007">
    <property type="protein sequence ID" value="SFD82987.1"/>
    <property type="molecule type" value="Genomic_DNA"/>
</dbReference>
<gene>
    <name evidence="10" type="ORF">SAMN05216167_107210</name>
</gene>
<keyword evidence="4" id="KW-0732">Signal</keyword>
<keyword evidence="3 7" id="KW-0479">Metal-binding</keyword>
<dbReference type="GO" id="GO:0030313">
    <property type="term" value="C:cell envelope"/>
    <property type="evidence" value="ECO:0007669"/>
    <property type="project" value="UniProtKB-SubCell"/>
</dbReference>
<dbReference type="GO" id="GO:0004130">
    <property type="term" value="F:cytochrome-c peroxidase activity"/>
    <property type="evidence" value="ECO:0007669"/>
    <property type="project" value="TreeGrafter"/>
</dbReference>
<keyword evidence="8" id="KW-0472">Membrane</keyword>
<keyword evidence="6 7" id="KW-0408">Iron</keyword>
<evidence type="ECO:0000256" key="6">
    <source>
        <dbReference type="ARBA" id="ARBA00023004"/>
    </source>
</evidence>
<dbReference type="GO" id="GO:0046872">
    <property type="term" value="F:metal ion binding"/>
    <property type="evidence" value="ECO:0007669"/>
    <property type="project" value="UniProtKB-KW"/>
</dbReference>